<organism evidence="2 3">
    <name type="scientific">Cladophialophora chaetospira</name>
    <dbReference type="NCBI Taxonomy" id="386627"/>
    <lineage>
        <taxon>Eukaryota</taxon>
        <taxon>Fungi</taxon>
        <taxon>Dikarya</taxon>
        <taxon>Ascomycota</taxon>
        <taxon>Pezizomycotina</taxon>
        <taxon>Eurotiomycetes</taxon>
        <taxon>Chaetothyriomycetidae</taxon>
        <taxon>Chaetothyriales</taxon>
        <taxon>Herpotrichiellaceae</taxon>
        <taxon>Cladophialophora</taxon>
    </lineage>
</organism>
<feature type="region of interest" description="Disordered" evidence="1">
    <location>
        <begin position="1"/>
        <end position="40"/>
    </location>
</feature>
<evidence type="ECO:0000313" key="2">
    <source>
        <dbReference type="EMBL" id="KAJ9604408.1"/>
    </source>
</evidence>
<feature type="region of interest" description="Disordered" evidence="1">
    <location>
        <begin position="58"/>
        <end position="106"/>
    </location>
</feature>
<accession>A0AA38X0B5</accession>
<keyword evidence="3" id="KW-1185">Reference proteome</keyword>
<dbReference type="PANTHER" id="PTHR37540">
    <property type="entry name" value="TRANSCRIPTION FACTOR (ACR-2), PUTATIVE-RELATED-RELATED"/>
    <property type="match status" value="1"/>
</dbReference>
<evidence type="ECO:0000256" key="1">
    <source>
        <dbReference type="SAM" id="MobiDB-lite"/>
    </source>
</evidence>
<protein>
    <submittedName>
        <fullName evidence="2">Uncharacterized protein</fullName>
    </submittedName>
</protein>
<reference evidence="2" key="1">
    <citation type="submission" date="2022-10" db="EMBL/GenBank/DDBJ databases">
        <title>Culturing micro-colonial fungi from biological soil crusts in the Mojave desert and describing Neophaeococcomyces mojavensis, and introducing the new genera and species Taxawa tesnikishii.</title>
        <authorList>
            <person name="Kurbessoian T."/>
            <person name="Stajich J.E."/>
        </authorList>
    </citation>
    <scope>NUCLEOTIDE SEQUENCE</scope>
    <source>
        <strain evidence="2">TK_41</strain>
    </source>
</reference>
<dbReference type="AlphaFoldDB" id="A0AA38X0B5"/>
<gene>
    <name evidence="2" type="ORF">H2200_011242</name>
</gene>
<comment type="caution">
    <text evidence="2">The sequence shown here is derived from an EMBL/GenBank/DDBJ whole genome shotgun (WGS) entry which is preliminary data.</text>
</comment>
<name>A0AA38X0B5_9EURO</name>
<proteinExistence type="predicted"/>
<sequence length="537" mass="60983">MASYRTSAAPMPIRIVMQDPGSRQTRRERHQEIAQARSHSARFIGRKVRWDRAASWRRQLDSELSDHSTPSGKGSEDGEDQEAPRTAVQDSLTQNKRDPFSPYSSPRGPTIFQELVEFAYDTLWPDIIEVSGNPAIHPGRREWRLAALENPAVYHVHRASVADFGKAIYHSDGLCDDFDKLRLFHHTEALRLVRNMIQATNQDSIPSDALIMAVYNLSYQGTGWDYRTVPESHPPSPLFQARLMGRFGRKTAHYDHVRALNALIKAKGGLEEIKLAGIAEMIWLWSLDYRSALTSTPVFPLLLMHETLLEAYDKRIKTLIREDDFQGMGSGFLVLPNSGIFGKLRDCLLCTAAITVDLEQMRPYRLNCPNFRQLLRAARGCHHQLLSLPPDIEDSETDDTRGDRLLYQISRLAGLLYHDIVIFPHVDTSGIKPLLARRLHDILVTRPPSLAAGASSGRYDDLVLWALLLGSIGSTWTKHRSWFVEQLHERSQQLGVDTFEQFKPVTSKYLWFENMDEPALKTWMGRNKSTDSSSNNG</sequence>
<dbReference type="Proteomes" id="UP001172673">
    <property type="component" value="Unassembled WGS sequence"/>
</dbReference>
<dbReference type="EMBL" id="JAPDRK010000019">
    <property type="protein sequence ID" value="KAJ9604408.1"/>
    <property type="molecule type" value="Genomic_DNA"/>
</dbReference>
<dbReference type="PANTHER" id="PTHR37540:SF5">
    <property type="entry name" value="TRANSCRIPTION FACTOR DOMAIN-CONTAINING PROTEIN"/>
    <property type="match status" value="1"/>
</dbReference>
<evidence type="ECO:0000313" key="3">
    <source>
        <dbReference type="Proteomes" id="UP001172673"/>
    </source>
</evidence>